<proteinExistence type="predicted"/>
<gene>
    <name evidence="2" type="ORF">CFK39_01740</name>
</gene>
<evidence type="ECO:0000313" key="2">
    <source>
        <dbReference type="EMBL" id="ASK67003.1"/>
    </source>
</evidence>
<dbReference type="Proteomes" id="UP000198398">
    <property type="component" value="Chromosome"/>
</dbReference>
<dbReference type="InterPro" id="IPR025637">
    <property type="entry name" value="DUF4333"/>
</dbReference>
<accession>A0A220UH07</accession>
<protein>
    <recommendedName>
        <fullName evidence="1">DUF4333 domain-containing protein</fullName>
    </recommendedName>
</protein>
<organism evidence="2 3">
    <name type="scientific">Brachybacterium avium</name>
    <dbReference type="NCBI Taxonomy" id="2017485"/>
    <lineage>
        <taxon>Bacteria</taxon>
        <taxon>Bacillati</taxon>
        <taxon>Actinomycetota</taxon>
        <taxon>Actinomycetes</taxon>
        <taxon>Micrococcales</taxon>
        <taxon>Dermabacteraceae</taxon>
        <taxon>Brachybacterium</taxon>
    </lineage>
</organism>
<dbReference type="OrthoDB" id="3568721at2"/>
<dbReference type="AlphaFoldDB" id="A0A220UH07"/>
<name>A0A220UH07_9MICO</name>
<sequence length="95" mass="9892">MLAAAATFALAGCGFLGAGSVPAEDIEAQIHDQLTEMVGQEPEDVSCPEDLPAEKGAEMTCVLSAEGETIDVFVSVTTVEDDEVNFSIEVADEVN</sequence>
<evidence type="ECO:0000259" key="1">
    <source>
        <dbReference type="Pfam" id="PF14230"/>
    </source>
</evidence>
<reference evidence="3" key="1">
    <citation type="submission" date="2017-07" db="EMBL/GenBank/DDBJ databases">
        <title>Brachybacterium sp. VR2415.</title>
        <authorList>
            <person name="Tak E.J."/>
            <person name="Bae J.-W."/>
        </authorList>
    </citation>
    <scope>NUCLEOTIDE SEQUENCE [LARGE SCALE GENOMIC DNA]</scope>
    <source>
        <strain evidence="3">VR2415</strain>
    </source>
</reference>
<feature type="domain" description="DUF4333" evidence="1">
    <location>
        <begin position="8"/>
        <end position="80"/>
    </location>
</feature>
<dbReference type="Pfam" id="PF14230">
    <property type="entry name" value="DUF4333"/>
    <property type="match status" value="1"/>
</dbReference>
<dbReference type="KEGG" id="brv:CFK39_01740"/>
<dbReference type="EMBL" id="CP022316">
    <property type="protein sequence ID" value="ASK67003.1"/>
    <property type="molecule type" value="Genomic_DNA"/>
</dbReference>
<keyword evidence="3" id="KW-1185">Reference proteome</keyword>
<evidence type="ECO:0000313" key="3">
    <source>
        <dbReference type="Proteomes" id="UP000198398"/>
    </source>
</evidence>